<sequence length="60" mass="7268">MYKRIQKNQTMYQCPFCKRDIVSSKKTEVYYRSYWMNGCIDCFILSISKATSIDFQTKNY</sequence>
<accession>A0A2M8GNS3</accession>
<gene>
    <name evidence="1" type="ORF">CO007_01090</name>
</gene>
<evidence type="ECO:0000313" key="2">
    <source>
        <dbReference type="Proteomes" id="UP000229370"/>
    </source>
</evidence>
<evidence type="ECO:0000313" key="1">
    <source>
        <dbReference type="EMBL" id="PJC82129.1"/>
    </source>
</evidence>
<dbReference type="AlphaFoldDB" id="A0A2M8GNS3"/>
<protein>
    <submittedName>
        <fullName evidence="1">Uncharacterized protein</fullName>
    </submittedName>
</protein>
<dbReference type="Proteomes" id="UP000229370">
    <property type="component" value="Unassembled WGS sequence"/>
</dbReference>
<proteinExistence type="predicted"/>
<dbReference type="EMBL" id="PFQK01000024">
    <property type="protein sequence ID" value="PJC82129.1"/>
    <property type="molecule type" value="Genomic_DNA"/>
</dbReference>
<name>A0A2M8GNS3_9BACT</name>
<comment type="caution">
    <text evidence="1">The sequence shown here is derived from an EMBL/GenBank/DDBJ whole genome shotgun (WGS) entry which is preliminary data.</text>
</comment>
<reference evidence="2" key="1">
    <citation type="submission" date="2017-09" db="EMBL/GenBank/DDBJ databases">
        <title>Depth-based differentiation of microbial function through sediment-hosted aquifers and enrichment of novel symbionts in the deep terrestrial subsurface.</title>
        <authorList>
            <person name="Probst A.J."/>
            <person name="Ladd B."/>
            <person name="Jarett J.K."/>
            <person name="Geller-Mcgrath D.E."/>
            <person name="Sieber C.M.K."/>
            <person name="Emerson J.B."/>
            <person name="Anantharaman K."/>
            <person name="Thomas B.C."/>
            <person name="Malmstrom R."/>
            <person name="Stieglmeier M."/>
            <person name="Klingl A."/>
            <person name="Woyke T."/>
            <person name="Ryan C.M."/>
            <person name="Banfield J.F."/>
        </authorList>
    </citation>
    <scope>NUCLEOTIDE SEQUENCE [LARGE SCALE GENOMIC DNA]</scope>
</reference>
<organism evidence="1 2">
    <name type="scientific">Candidatus Roizmanbacteria bacterium CG_4_8_14_3_um_filter_36_10</name>
    <dbReference type="NCBI Taxonomy" id="1974834"/>
    <lineage>
        <taxon>Bacteria</taxon>
        <taxon>Candidatus Roizmaniibacteriota</taxon>
    </lineage>
</organism>